<sequence length="55" mass="6717">MIETNVLMKKAIFVVESLLFINFQKFCRKSMENLMFFNSVTFLRFKLDFFDKIRP</sequence>
<evidence type="ECO:0000313" key="1">
    <source>
        <dbReference type="EMBL" id="EGV10952.1"/>
    </source>
</evidence>
<dbReference type="AlphaFoldDB" id="F9P4X7"/>
<organism evidence="1 2">
    <name type="scientific">Streptococcus constellatus subsp. pharyngis SK1060 = CCUG 46377</name>
    <dbReference type="NCBI Taxonomy" id="1035184"/>
    <lineage>
        <taxon>Bacteria</taxon>
        <taxon>Bacillati</taxon>
        <taxon>Bacillota</taxon>
        <taxon>Bacilli</taxon>
        <taxon>Lactobacillales</taxon>
        <taxon>Streptococcaceae</taxon>
        <taxon>Streptococcus</taxon>
        <taxon>Streptococcus anginosus group</taxon>
    </lineage>
</organism>
<gene>
    <name evidence="1" type="ORF">HMPREF1042_0526</name>
</gene>
<reference evidence="1 2" key="1">
    <citation type="submission" date="2011-06" db="EMBL/GenBank/DDBJ databases">
        <authorList>
            <person name="Harkins D.M."/>
            <person name="Madupu R."/>
            <person name="Durkin A.S."/>
            <person name="Torralba M."/>
            <person name="Methe B."/>
            <person name="Sutton G.G."/>
            <person name="Nelson K.E."/>
        </authorList>
    </citation>
    <scope>NUCLEOTIDE SEQUENCE [LARGE SCALE GENOMIC DNA]</scope>
    <source>
        <strain evidence="1 2">SK1060</strain>
    </source>
</reference>
<dbReference type="EMBL" id="AFUP01000001">
    <property type="protein sequence ID" value="EGV10952.1"/>
    <property type="molecule type" value="Genomic_DNA"/>
</dbReference>
<proteinExistence type="predicted"/>
<name>F9P4X7_STRCV</name>
<accession>F9P4X7</accession>
<protein>
    <submittedName>
        <fullName evidence="1">Uncharacterized protein</fullName>
    </submittedName>
</protein>
<evidence type="ECO:0000313" key="2">
    <source>
        <dbReference type="Proteomes" id="UP000003287"/>
    </source>
</evidence>
<dbReference type="Proteomes" id="UP000003287">
    <property type="component" value="Unassembled WGS sequence"/>
</dbReference>